<reference evidence="1 2" key="1">
    <citation type="submission" date="2014-02" db="EMBL/GenBank/DDBJ databases">
        <title>Transposable element dynamics among asymbiotic and ectomycorrhizal Amanita fungi.</title>
        <authorList>
            <consortium name="DOE Joint Genome Institute"/>
            <person name="Hess J."/>
            <person name="Skrede I."/>
            <person name="Wolfe B."/>
            <person name="LaButti K."/>
            <person name="Ohm R.A."/>
            <person name="Grigoriev I.V."/>
            <person name="Pringle A."/>
        </authorList>
    </citation>
    <scope>NUCLEOTIDE SEQUENCE [LARGE SCALE GENOMIC DNA]</scope>
    <source>
        <strain evidence="1 2">SKay4041</strain>
    </source>
</reference>
<evidence type="ECO:0000313" key="2">
    <source>
        <dbReference type="Proteomes" id="UP000242287"/>
    </source>
</evidence>
<name>A0A2A9NL67_9AGAR</name>
<gene>
    <name evidence="1" type="ORF">AMATHDRAFT_65438</name>
</gene>
<sequence>MSATSNESTKDNAPKDLTKLIDEWCEDLQECFPDGLAFLEDLFKKHGITKEELDRAWPDFEQYMNELDVLSPSAWASMFQGQGIPVTSNRHSEQELWSPKLGVLRKGMHAHQFNAPDLQGFAEIEGNDQGDIDDATEGISNVEV</sequence>
<proteinExistence type="predicted"/>
<dbReference type="EMBL" id="KZ302062">
    <property type="protein sequence ID" value="PFH48442.1"/>
    <property type="molecule type" value="Genomic_DNA"/>
</dbReference>
<accession>A0A2A9NL67</accession>
<protein>
    <submittedName>
        <fullName evidence="1">Uncharacterized protein</fullName>
    </submittedName>
</protein>
<organism evidence="1 2">
    <name type="scientific">Amanita thiersii Skay4041</name>
    <dbReference type="NCBI Taxonomy" id="703135"/>
    <lineage>
        <taxon>Eukaryota</taxon>
        <taxon>Fungi</taxon>
        <taxon>Dikarya</taxon>
        <taxon>Basidiomycota</taxon>
        <taxon>Agaricomycotina</taxon>
        <taxon>Agaricomycetes</taxon>
        <taxon>Agaricomycetidae</taxon>
        <taxon>Agaricales</taxon>
        <taxon>Pluteineae</taxon>
        <taxon>Amanitaceae</taxon>
        <taxon>Amanita</taxon>
    </lineage>
</organism>
<dbReference type="AlphaFoldDB" id="A0A2A9NL67"/>
<dbReference type="Proteomes" id="UP000242287">
    <property type="component" value="Unassembled WGS sequence"/>
</dbReference>
<keyword evidence="2" id="KW-1185">Reference proteome</keyword>
<evidence type="ECO:0000313" key="1">
    <source>
        <dbReference type="EMBL" id="PFH48442.1"/>
    </source>
</evidence>